<feature type="compositionally biased region" description="Low complexity" evidence="1">
    <location>
        <begin position="17"/>
        <end position="37"/>
    </location>
</feature>
<dbReference type="EMBL" id="HBHX01024348">
    <property type="protein sequence ID" value="CAE0112883.1"/>
    <property type="molecule type" value="Transcribed_RNA"/>
</dbReference>
<feature type="region of interest" description="Disordered" evidence="1">
    <location>
        <begin position="1"/>
        <end position="55"/>
    </location>
</feature>
<sequence length="264" mass="29057">MPAKPAAKTPSKSPAKSRTALRPATPTRRTPRSSAGTGPKRLGTDDGWGMTSPSNWQSELVLNKETRDEELLKEREDYIKKENAKIDADETTSTSLMTKYTSVMSGKFQYPMSFLQNATIQAAGFAIGQQIKGEPASVPDLTKWACWGVMVVLLQLPYLGWLSNVKFSASPPVNGVLKALFNQAFFIQMMNALFLAYMKQTTDVDAMWSAIKDGMVGMAQLCLPYWLASDLLMIFVVPLKLQMLYCALSGLTFTVILAFMGVGN</sequence>
<dbReference type="AlphaFoldDB" id="A0A7S3EWY2"/>
<proteinExistence type="predicted"/>
<keyword evidence="2" id="KW-0472">Membrane</keyword>
<evidence type="ECO:0000313" key="3">
    <source>
        <dbReference type="EMBL" id="CAE0112883.1"/>
    </source>
</evidence>
<evidence type="ECO:0000256" key="1">
    <source>
        <dbReference type="SAM" id="MobiDB-lite"/>
    </source>
</evidence>
<feature type="transmembrane region" description="Helical" evidence="2">
    <location>
        <begin position="242"/>
        <end position="262"/>
    </location>
</feature>
<feature type="transmembrane region" description="Helical" evidence="2">
    <location>
        <begin position="218"/>
        <end position="236"/>
    </location>
</feature>
<keyword evidence="2" id="KW-0812">Transmembrane</keyword>
<feature type="transmembrane region" description="Helical" evidence="2">
    <location>
        <begin position="141"/>
        <end position="159"/>
    </location>
</feature>
<name>A0A7S3EWY2_9EUKA</name>
<reference evidence="3" key="1">
    <citation type="submission" date="2021-01" db="EMBL/GenBank/DDBJ databases">
        <authorList>
            <person name="Corre E."/>
            <person name="Pelletier E."/>
            <person name="Niang G."/>
            <person name="Scheremetjew M."/>
            <person name="Finn R."/>
            <person name="Kale V."/>
            <person name="Holt S."/>
            <person name="Cochrane G."/>
            <person name="Meng A."/>
            <person name="Brown T."/>
            <person name="Cohen L."/>
        </authorList>
    </citation>
    <scope>NUCLEOTIDE SEQUENCE</scope>
    <source>
        <strain evidence="3">CCMP281</strain>
    </source>
</reference>
<protein>
    <submittedName>
        <fullName evidence="3">Uncharacterized protein</fullName>
    </submittedName>
</protein>
<accession>A0A7S3EWY2</accession>
<feature type="transmembrane region" description="Helical" evidence="2">
    <location>
        <begin position="179"/>
        <end position="197"/>
    </location>
</feature>
<gene>
    <name evidence="3" type="ORF">HERI1096_LOCUS13543</name>
</gene>
<keyword evidence="2" id="KW-1133">Transmembrane helix</keyword>
<evidence type="ECO:0000256" key="2">
    <source>
        <dbReference type="SAM" id="Phobius"/>
    </source>
</evidence>
<organism evidence="3">
    <name type="scientific">Haptolina ericina</name>
    <dbReference type="NCBI Taxonomy" id="156174"/>
    <lineage>
        <taxon>Eukaryota</taxon>
        <taxon>Haptista</taxon>
        <taxon>Haptophyta</taxon>
        <taxon>Prymnesiophyceae</taxon>
        <taxon>Prymnesiales</taxon>
        <taxon>Prymnesiaceae</taxon>
        <taxon>Haptolina</taxon>
    </lineage>
</organism>